<dbReference type="Proteomes" id="UP000664940">
    <property type="component" value="Unassembled WGS sequence"/>
</dbReference>
<accession>A0A834EG33</accession>
<feature type="compositionally biased region" description="Polar residues" evidence="1">
    <location>
        <begin position="89"/>
        <end position="101"/>
    </location>
</feature>
<dbReference type="AlphaFoldDB" id="A0A834EG33"/>
<feature type="region of interest" description="Disordered" evidence="1">
    <location>
        <begin position="89"/>
        <end position="117"/>
    </location>
</feature>
<evidence type="ECO:0000313" key="2">
    <source>
        <dbReference type="EMBL" id="KAF6119620.1"/>
    </source>
</evidence>
<sequence length="134" mass="14776">MCCFKFALYKQATREKKASPIYAKKKQRKQLTGKSFESTGRPPLCVYGCGFWSIILELACHSRTINLSVKACSKSVSCSEQPLTRQVNNSIKDVRSNTEGANPTYPASGDSPRPPPVLVESYSHSGQEIVFPVS</sequence>
<evidence type="ECO:0000256" key="1">
    <source>
        <dbReference type="SAM" id="MobiDB-lite"/>
    </source>
</evidence>
<evidence type="ECO:0000313" key="3">
    <source>
        <dbReference type="Proteomes" id="UP000664940"/>
    </source>
</evidence>
<comment type="caution">
    <text evidence="2">The sequence shown here is derived from an EMBL/GenBank/DDBJ whole genome shotgun (WGS) entry which is preliminary data.</text>
</comment>
<protein>
    <submittedName>
        <fullName evidence="2">Uncharacterized protein</fullName>
    </submittedName>
</protein>
<organism evidence="2 3">
    <name type="scientific">Phyllostomus discolor</name>
    <name type="common">pale spear-nosed bat</name>
    <dbReference type="NCBI Taxonomy" id="89673"/>
    <lineage>
        <taxon>Eukaryota</taxon>
        <taxon>Metazoa</taxon>
        <taxon>Chordata</taxon>
        <taxon>Craniata</taxon>
        <taxon>Vertebrata</taxon>
        <taxon>Euteleostomi</taxon>
        <taxon>Mammalia</taxon>
        <taxon>Eutheria</taxon>
        <taxon>Laurasiatheria</taxon>
        <taxon>Chiroptera</taxon>
        <taxon>Yangochiroptera</taxon>
        <taxon>Phyllostomidae</taxon>
        <taxon>Phyllostominae</taxon>
        <taxon>Phyllostomus</taxon>
    </lineage>
</organism>
<reference evidence="2 3" key="1">
    <citation type="journal article" date="2020" name="Nature">
        <title>Six reference-quality genomes reveal evolution of bat adaptations.</title>
        <authorList>
            <person name="Jebb D."/>
            <person name="Huang Z."/>
            <person name="Pippel M."/>
            <person name="Hughes G.M."/>
            <person name="Lavrichenko K."/>
            <person name="Devanna P."/>
            <person name="Winkler S."/>
            <person name="Jermiin L.S."/>
            <person name="Skirmuntt E.C."/>
            <person name="Katzourakis A."/>
            <person name="Burkitt-Gray L."/>
            <person name="Ray D.A."/>
            <person name="Sullivan K.A.M."/>
            <person name="Roscito J.G."/>
            <person name="Kirilenko B.M."/>
            <person name="Davalos L.M."/>
            <person name="Corthals A.P."/>
            <person name="Power M.L."/>
            <person name="Jones G."/>
            <person name="Ransome R.D."/>
            <person name="Dechmann D.K.N."/>
            <person name="Locatelli A.G."/>
            <person name="Puechmaille S.J."/>
            <person name="Fedrigo O."/>
            <person name="Jarvis E.D."/>
            <person name="Hiller M."/>
            <person name="Vernes S.C."/>
            <person name="Myers E.W."/>
            <person name="Teeling E.C."/>
        </authorList>
    </citation>
    <scope>NUCLEOTIDE SEQUENCE [LARGE SCALE GENOMIC DNA]</scope>
    <source>
        <strain evidence="2">Bat1K_MPI-CBG_1</strain>
    </source>
</reference>
<proteinExistence type="predicted"/>
<name>A0A834EG33_9CHIR</name>
<dbReference type="EMBL" id="JABVXQ010000003">
    <property type="protein sequence ID" value="KAF6119620.1"/>
    <property type="molecule type" value="Genomic_DNA"/>
</dbReference>
<gene>
    <name evidence="2" type="ORF">HJG60_010088</name>
</gene>